<dbReference type="NCBIfam" id="TIGR01200">
    <property type="entry name" value="GLPGLI"/>
    <property type="match status" value="1"/>
</dbReference>
<reference evidence="2" key="1">
    <citation type="submission" date="2016-11" db="EMBL/GenBank/DDBJ databases">
        <authorList>
            <person name="Varghese N."/>
            <person name="Submissions S."/>
        </authorList>
    </citation>
    <scope>NUCLEOTIDE SEQUENCE [LARGE SCALE GENOMIC DNA]</scope>
    <source>
        <strain evidence="2">DSM 24786</strain>
    </source>
</reference>
<accession>A0A1K1QML9</accession>
<gene>
    <name evidence="1" type="ORF">SAMN05660313_02791</name>
</gene>
<organism evidence="1 2">
    <name type="scientific">Cellulophaga fucicola</name>
    <dbReference type="NCBI Taxonomy" id="76595"/>
    <lineage>
        <taxon>Bacteria</taxon>
        <taxon>Pseudomonadati</taxon>
        <taxon>Bacteroidota</taxon>
        <taxon>Flavobacteriia</taxon>
        <taxon>Flavobacteriales</taxon>
        <taxon>Flavobacteriaceae</taxon>
        <taxon>Cellulophaga</taxon>
    </lineage>
</organism>
<dbReference type="EMBL" id="FPIY01000004">
    <property type="protein sequence ID" value="SFW60956.1"/>
    <property type="molecule type" value="Genomic_DNA"/>
</dbReference>
<dbReference type="AlphaFoldDB" id="A0A1K1QML9"/>
<dbReference type="STRING" id="76595.SAMN05660313_02791"/>
<dbReference type="Pfam" id="PF09697">
    <property type="entry name" value="Porph_ging"/>
    <property type="match status" value="1"/>
</dbReference>
<dbReference type="RefSeq" id="WP_072304414.1">
    <property type="nucleotide sequence ID" value="NZ_FPIY01000004.1"/>
</dbReference>
<protein>
    <submittedName>
        <fullName evidence="1">GLPGLI family protein</fullName>
    </submittedName>
</protein>
<evidence type="ECO:0000313" key="1">
    <source>
        <dbReference type="EMBL" id="SFW60956.1"/>
    </source>
</evidence>
<dbReference type="InterPro" id="IPR005901">
    <property type="entry name" value="GLPGLI"/>
</dbReference>
<keyword evidence="2" id="KW-1185">Reference proteome</keyword>
<dbReference type="OrthoDB" id="1429333at2"/>
<sequence>MKHFIFLIFFSLSIISAQTQKGKATYKLKHPQIDVVDPTKKPSTMGNQITESIKTAQELIEFNLAFNNKESVFYREEKLYANLDKFTKGMIDILSKGNYYSNIATNQKLKSTSFDNKNYIVNIYQPQPWKITDTTKTILGYTCHKATLTKTNKKTTKDYTVEAWFSKDIPYYFGPDEYNGLPGLILELKLNPKQTIYCTGVQLQTKKNKLLTKPTEGTYVNSNEEFEDIVKTLASTAKQNIDK</sequence>
<dbReference type="Proteomes" id="UP000183257">
    <property type="component" value="Unassembled WGS sequence"/>
</dbReference>
<name>A0A1K1QML9_9FLAO</name>
<evidence type="ECO:0000313" key="2">
    <source>
        <dbReference type="Proteomes" id="UP000183257"/>
    </source>
</evidence>
<proteinExistence type="predicted"/>